<dbReference type="InterPro" id="IPR008271">
    <property type="entry name" value="Ser/Thr_kinase_AS"/>
</dbReference>
<dbReference type="Proteomes" id="UP000825051">
    <property type="component" value="Chromosome"/>
</dbReference>
<dbReference type="InterPro" id="IPR017441">
    <property type="entry name" value="Protein_kinase_ATP_BS"/>
</dbReference>
<dbReference type="GO" id="GO:0005524">
    <property type="term" value="F:ATP binding"/>
    <property type="evidence" value="ECO:0007669"/>
    <property type="project" value="UniProtKB-UniRule"/>
</dbReference>
<dbReference type="Gene3D" id="3.30.200.20">
    <property type="entry name" value="Phosphorylase Kinase, domain 1"/>
    <property type="match status" value="1"/>
</dbReference>
<keyword evidence="3 9" id="KW-0418">Kinase</keyword>
<feature type="repeat" description="WD" evidence="5">
    <location>
        <begin position="671"/>
        <end position="703"/>
    </location>
</feature>
<name>A0A8F9TUZ1_9BACT</name>
<dbReference type="PANTHER" id="PTHR43289">
    <property type="entry name" value="MITOGEN-ACTIVATED PROTEIN KINASE KINASE KINASE 20-RELATED"/>
    <property type="match status" value="1"/>
</dbReference>
<proteinExistence type="predicted"/>
<dbReference type="InterPro" id="IPR011044">
    <property type="entry name" value="Quino_amine_DH_bsu"/>
</dbReference>
<organism evidence="9 10">
    <name type="scientific">Horticoccus luteus</name>
    <dbReference type="NCBI Taxonomy" id="2862869"/>
    <lineage>
        <taxon>Bacteria</taxon>
        <taxon>Pseudomonadati</taxon>
        <taxon>Verrucomicrobiota</taxon>
        <taxon>Opitutia</taxon>
        <taxon>Opitutales</taxon>
        <taxon>Opitutaceae</taxon>
        <taxon>Horticoccus</taxon>
    </lineage>
</organism>
<evidence type="ECO:0000313" key="9">
    <source>
        <dbReference type="EMBL" id="QYM78258.1"/>
    </source>
</evidence>
<dbReference type="EMBL" id="CP080507">
    <property type="protein sequence ID" value="QYM78258.1"/>
    <property type="molecule type" value="Genomic_DNA"/>
</dbReference>
<dbReference type="Pfam" id="PF00069">
    <property type="entry name" value="Pkinase"/>
    <property type="match status" value="1"/>
</dbReference>
<feature type="region of interest" description="Disordered" evidence="7">
    <location>
        <begin position="1"/>
        <end position="24"/>
    </location>
</feature>
<keyword evidence="10" id="KW-1185">Reference proteome</keyword>
<evidence type="ECO:0000256" key="7">
    <source>
        <dbReference type="SAM" id="MobiDB-lite"/>
    </source>
</evidence>
<dbReference type="Gene3D" id="2.130.10.10">
    <property type="entry name" value="YVTN repeat-like/Quinoprotein amine dehydrogenase"/>
    <property type="match status" value="3"/>
</dbReference>
<dbReference type="PROSITE" id="PS00108">
    <property type="entry name" value="PROTEIN_KINASE_ST"/>
    <property type="match status" value="1"/>
</dbReference>
<keyword evidence="4 6" id="KW-0067">ATP-binding</keyword>
<dbReference type="Gene3D" id="1.10.510.10">
    <property type="entry name" value="Transferase(Phosphotransferase) domain 1"/>
    <property type="match status" value="1"/>
</dbReference>
<dbReference type="InterPro" id="IPR000719">
    <property type="entry name" value="Prot_kinase_dom"/>
</dbReference>
<keyword evidence="5" id="KW-0853">WD repeat</keyword>
<dbReference type="InterPro" id="IPR024977">
    <property type="entry name" value="Apc4-like_WD40_dom"/>
</dbReference>
<evidence type="ECO:0000256" key="3">
    <source>
        <dbReference type="ARBA" id="ARBA00022777"/>
    </source>
</evidence>
<reference evidence="9" key="1">
    <citation type="submission" date="2021-08" db="EMBL/GenBank/DDBJ databases">
        <title>Genome of a novel bacterium of the phylum Verrucomicrobia, Oleiharenicola sp. KSB-15.</title>
        <authorList>
            <person name="Chung J.-H."/>
            <person name="Ahn J.-H."/>
            <person name="Yoon Y."/>
            <person name="Kim D.-Y."/>
            <person name="An S.-H."/>
            <person name="Park I."/>
            <person name="Yeon J."/>
        </authorList>
    </citation>
    <scope>NUCLEOTIDE SEQUENCE</scope>
    <source>
        <strain evidence="9">KSB-15</strain>
    </source>
</reference>
<dbReference type="PROSITE" id="PS00107">
    <property type="entry name" value="PROTEIN_KINASE_ATP"/>
    <property type="match status" value="1"/>
</dbReference>
<evidence type="ECO:0000256" key="5">
    <source>
        <dbReference type="PROSITE-ProRule" id="PRU00221"/>
    </source>
</evidence>
<evidence type="ECO:0000256" key="2">
    <source>
        <dbReference type="ARBA" id="ARBA00022741"/>
    </source>
</evidence>
<protein>
    <submittedName>
        <fullName evidence="9">Protein kinase</fullName>
    </submittedName>
</protein>
<dbReference type="PANTHER" id="PTHR43289:SF6">
    <property type="entry name" value="SERINE_THREONINE-PROTEIN KINASE NEKL-3"/>
    <property type="match status" value="1"/>
</dbReference>
<dbReference type="GO" id="GO:0004674">
    <property type="term" value="F:protein serine/threonine kinase activity"/>
    <property type="evidence" value="ECO:0007669"/>
    <property type="project" value="TreeGrafter"/>
</dbReference>
<feature type="binding site" evidence="6">
    <location>
        <position position="105"/>
    </location>
    <ligand>
        <name>ATP</name>
        <dbReference type="ChEBI" id="CHEBI:30616"/>
    </ligand>
</feature>
<dbReference type="SMART" id="SM00220">
    <property type="entry name" value="S_TKc"/>
    <property type="match status" value="1"/>
</dbReference>
<feature type="domain" description="Protein kinase" evidence="8">
    <location>
        <begin position="76"/>
        <end position="339"/>
    </location>
</feature>
<evidence type="ECO:0000256" key="1">
    <source>
        <dbReference type="ARBA" id="ARBA00022679"/>
    </source>
</evidence>
<evidence type="ECO:0000256" key="4">
    <source>
        <dbReference type="ARBA" id="ARBA00022840"/>
    </source>
</evidence>
<dbReference type="SUPFAM" id="SSF82171">
    <property type="entry name" value="DPP6 N-terminal domain-like"/>
    <property type="match status" value="1"/>
</dbReference>
<feature type="compositionally biased region" description="Low complexity" evidence="7">
    <location>
        <begin position="12"/>
        <end position="24"/>
    </location>
</feature>
<dbReference type="SUPFAM" id="SSF56112">
    <property type="entry name" value="Protein kinase-like (PK-like)"/>
    <property type="match status" value="1"/>
</dbReference>
<dbReference type="AlphaFoldDB" id="A0A8F9TUZ1"/>
<dbReference type="KEGG" id="ole:K0B96_13235"/>
<evidence type="ECO:0000256" key="6">
    <source>
        <dbReference type="PROSITE-ProRule" id="PRU10141"/>
    </source>
</evidence>
<gene>
    <name evidence="9" type="ORF">K0B96_13235</name>
</gene>
<dbReference type="RefSeq" id="WP_220161362.1">
    <property type="nucleotide sequence ID" value="NZ_CP080507.1"/>
</dbReference>
<keyword evidence="1" id="KW-0808">Transferase</keyword>
<dbReference type="CDD" id="cd14014">
    <property type="entry name" value="STKc_PknB_like"/>
    <property type="match status" value="1"/>
</dbReference>
<evidence type="ECO:0000259" key="8">
    <source>
        <dbReference type="PROSITE" id="PS50011"/>
    </source>
</evidence>
<dbReference type="InterPro" id="IPR011009">
    <property type="entry name" value="Kinase-like_dom_sf"/>
</dbReference>
<dbReference type="Pfam" id="PF12894">
    <property type="entry name" value="ANAPC4_WD40"/>
    <property type="match status" value="1"/>
</dbReference>
<dbReference type="PROSITE" id="PS50011">
    <property type="entry name" value="PROTEIN_KINASE_DOM"/>
    <property type="match status" value="1"/>
</dbReference>
<dbReference type="SUPFAM" id="SSF101908">
    <property type="entry name" value="Putative isomerase YbhE"/>
    <property type="match status" value="1"/>
</dbReference>
<dbReference type="PROSITE" id="PS50082">
    <property type="entry name" value="WD_REPEATS_2"/>
    <property type="match status" value="1"/>
</dbReference>
<accession>A0A8F9TUZ1</accession>
<sequence length="1107" mass="117387">MADADSAPPFNSSPSRSPLPCPRCGQPLGQPFPGSALCARCASARILAHALSDEPDSMPPFALPGDASGPARIGPYTIISELGRGGMGIVYLAQHAQLGRIVALKTIHCGGTASSALEMRFLREAQTVAQLRHPHIVTVHDAGQADHHAYFAMDFVEGGDLAQRLRAQRQFEPRTAALLMQQVAAAIAYSHGEGVLHRDLKPSNILLAGDAPLVADFGLAAQPDSGASLTGAMIVLGTPHYSAPEVLRGPDLGARGAPADIYALGVILYELLAGRTPFAGASPGELPALVATTEPPPLRLLAPQVPRDLETICRCCLAIEPAQRYSSARALAEDLRHYLAGEPIVARPISPLGQLWRWTRRRPHLAAVWALSLLLAIGSTVAAFGLNRARLQTAAAAARAETALAAARQSEQLARSRLRGAKFAEARARRATAEPGRRTAILAALAEADAVEPGRDLRDEAMAALMLPEFIPTRRWIVAADSPVIATVDPTGRVAAIEDLVPSGDRRQPLSLRRWGETASFAQLDVPGTTPAGPAHFSGDGLLIAARYHDESIRVWRTADGRALPALQHQPLPEATSANPELNDDVDFTPDHTALCVGQPGGGLTWRRLSDGAELARSPGEIRFSTVRCSPDGRRVAACSLAVAQPHQLYLYAQPGTAPERIFTLASAPRSLAWSTDGTLLIVAQSDNSVTIFDVAEGRVVQSFNASQWRSQAVDFLGGRTFVTLSNSGSAVHVFDFALNREAGEFPSVGPGGLTRDQSGNGFYLTSLEGEITYWELHPPVGFRLLLLPDVAGYEFSGDAGGLDFSNDGRWAASAHGRFAALRDVATGAFVGELDGGPAEGPQFSSVMFNQEGTALLRCSTTTGLRRHTLSNDAHGRLQIGPAATLDPEPGFVLTAHTTDRRLVVLINRYTGDVKVLDLSGPASRLVSRWRTPGVYHGSLNPDGTELLLNCNGLGPDAASMRLSVHRVADGRLIAEPVAPVSCDTAWSADGRTALTSAGLTETILWNAATWTRRAVLPAGLGGNTTTFAIAPDSSYAVVCRESHIYLVDLRDGRVRATLTAPGAPGLATAVRFLPDGAHFAVLWPDGRLDLFEPAALNAALAVARIR</sequence>
<keyword evidence="2 6" id="KW-0547">Nucleotide-binding</keyword>
<evidence type="ECO:0000313" key="10">
    <source>
        <dbReference type="Proteomes" id="UP000825051"/>
    </source>
</evidence>
<dbReference type="SMART" id="SM00320">
    <property type="entry name" value="WD40"/>
    <property type="match status" value="3"/>
</dbReference>
<dbReference type="InterPro" id="IPR015943">
    <property type="entry name" value="WD40/YVTN_repeat-like_dom_sf"/>
</dbReference>
<dbReference type="InterPro" id="IPR001680">
    <property type="entry name" value="WD40_rpt"/>
</dbReference>
<dbReference type="SUPFAM" id="SSF50969">
    <property type="entry name" value="YVTN repeat-like/Quinoprotein amine dehydrogenase"/>
    <property type="match status" value="1"/>
</dbReference>